<feature type="transmembrane region" description="Helical" evidence="2">
    <location>
        <begin position="86"/>
        <end position="108"/>
    </location>
</feature>
<dbReference type="AlphaFoldDB" id="A0A9P7MHS6"/>
<feature type="region of interest" description="Disordered" evidence="1">
    <location>
        <begin position="299"/>
        <end position="356"/>
    </location>
</feature>
<gene>
    <name evidence="4" type="ORF">E4U60_004111</name>
</gene>
<keyword evidence="2" id="KW-0472">Membrane</keyword>
<evidence type="ECO:0000256" key="2">
    <source>
        <dbReference type="SAM" id="Phobius"/>
    </source>
</evidence>
<name>A0A9P7MHS6_9HYPO</name>
<dbReference type="EMBL" id="SRPO01000033">
    <property type="protein sequence ID" value="KAG5946454.1"/>
    <property type="molecule type" value="Genomic_DNA"/>
</dbReference>
<feature type="transmembrane region" description="Helical" evidence="2">
    <location>
        <begin position="6"/>
        <end position="30"/>
    </location>
</feature>
<keyword evidence="5" id="KW-1185">Reference proteome</keyword>
<evidence type="ECO:0000313" key="4">
    <source>
        <dbReference type="EMBL" id="KAG5946454.1"/>
    </source>
</evidence>
<feature type="transmembrane region" description="Helical" evidence="2">
    <location>
        <begin position="195"/>
        <end position="214"/>
    </location>
</feature>
<accession>A0A9P7MHS6</accession>
<evidence type="ECO:0000259" key="3">
    <source>
        <dbReference type="Pfam" id="PF20684"/>
    </source>
</evidence>
<dbReference type="PANTHER" id="PTHR39614:SF2">
    <property type="entry name" value="INTEGRAL MEMBRANE PROTEIN"/>
    <property type="match status" value="1"/>
</dbReference>
<reference evidence="4 5" key="1">
    <citation type="journal article" date="2020" name="bioRxiv">
        <title>Whole genome comparisons of ergot fungi reveals the divergence and evolution of species within the genus Claviceps are the result of varying mechanisms driving genome evolution and host range expansion.</title>
        <authorList>
            <person name="Wyka S.A."/>
            <person name="Mondo S.J."/>
            <person name="Liu M."/>
            <person name="Dettman J."/>
            <person name="Nalam V."/>
            <person name="Broders K.D."/>
        </authorList>
    </citation>
    <scope>NUCLEOTIDE SEQUENCE [LARGE SCALE GENOMIC DNA]</scope>
    <source>
        <strain evidence="4 5">CCC 1485</strain>
    </source>
</reference>
<sequence>MAEDHSSWICTAMAMFLPWSILTFAVRVWTKTHSKNFGLDDYAIFAAVVAGIAHVAVSHVAIQHGYGHPMAEISRLDLGLIKKTLYAAQIFYVFSLGLCRVSASFFIAHMTYFGPQSRPAYALAGVSVFWTLASMLAVALRGDFRRPWDTMEGTRVMYNRWIGIEATGLVIELALWILSFNLVWGLQMRTQKRSFILGAFGARLGLIPIVSYRLAYLNPAEIADLTLDTVVPTILTEVAVNFSIIAGSLTCLKPFLRTFNPPCATERRGQVSTGGNGTRDSYLRLDTLKRRELKLNDSDDSANWRPFQGSGERQVVALPPESHVRPGGDKAAPSCHIHTDSIGERRGGAAAADADGTDRLVIQRTTEVSIKYEQNPKVGQSEQTE</sequence>
<dbReference type="Pfam" id="PF20684">
    <property type="entry name" value="Fung_rhodopsin"/>
    <property type="match status" value="1"/>
</dbReference>
<feature type="transmembrane region" description="Helical" evidence="2">
    <location>
        <begin position="42"/>
        <end position="66"/>
    </location>
</feature>
<feature type="transmembrane region" description="Helical" evidence="2">
    <location>
        <begin position="120"/>
        <end position="141"/>
    </location>
</feature>
<feature type="transmembrane region" description="Helical" evidence="2">
    <location>
        <begin position="234"/>
        <end position="252"/>
    </location>
</feature>
<keyword evidence="2" id="KW-0812">Transmembrane</keyword>
<protein>
    <recommendedName>
        <fullName evidence="3">Rhodopsin domain-containing protein</fullName>
    </recommendedName>
</protein>
<dbReference type="OrthoDB" id="3918601at2759"/>
<dbReference type="Proteomes" id="UP000706124">
    <property type="component" value="Unassembled WGS sequence"/>
</dbReference>
<dbReference type="PANTHER" id="PTHR39614">
    <property type="entry name" value="INTEGRAL MEMBRANE PROTEIN"/>
    <property type="match status" value="1"/>
</dbReference>
<dbReference type="InterPro" id="IPR049326">
    <property type="entry name" value="Rhodopsin_dom_fungi"/>
</dbReference>
<comment type="caution">
    <text evidence="4">The sequence shown here is derived from an EMBL/GenBank/DDBJ whole genome shotgun (WGS) entry which is preliminary data.</text>
</comment>
<keyword evidence="2" id="KW-1133">Transmembrane helix</keyword>
<evidence type="ECO:0000256" key="1">
    <source>
        <dbReference type="SAM" id="MobiDB-lite"/>
    </source>
</evidence>
<feature type="transmembrane region" description="Helical" evidence="2">
    <location>
        <begin position="161"/>
        <end position="183"/>
    </location>
</feature>
<proteinExistence type="predicted"/>
<feature type="compositionally biased region" description="Basic and acidic residues" evidence="1">
    <location>
        <begin position="337"/>
        <end position="347"/>
    </location>
</feature>
<feature type="domain" description="Rhodopsin" evidence="3">
    <location>
        <begin position="26"/>
        <end position="257"/>
    </location>
</feature>
<organism evidence="4 5">
    <name type="scientific">Claviceps pazoutovae</name>
    <dbReference type="NCBI Taxonomy" id="1649127"/>
    <lineage>
        <taxon>Eukaryota</taxon>
        <taxon>Fungi</taxon>
        <taxon>Dikarya</taxon>
        <taxon>Ascomycota</taxon>
        <taxon>Pezizomycotina</taxon>
        <taxon>Sordariomycetes</taxon>
        <taxon>Hypocreomycetidae</taxon>
        <taxon>Hypocreales</taxon>
        <taxon>Clavicipitaceae</taxon>
        <taxon>Claviceps</taxon>
    </lineage>
</organism>
<evidence type="ECO:0000313" key="5">
    <source>
        <dbReference type="Proteomes" id="UP000706124"/>
    </source>
</evidence>